<dbReference type="eggNOG" id="ENOG502T75R">
    <property type="taxonomic scope" value="Eukaryota"/>
</dbReference>
<sequence length="97" mass="10728">MIARAATRATAAALPANATRQALIRRQNVSLMRSLRDFARGFEPHPFQRLPVASNPAPADYGRLVKRVSQQLVVYPLVAFGLLGWPYVAYKLVDGHV</sequence>
<evidence type="ECO:0000313" key="2">
    <source>
        <dbReference type="EMBL" id="EGS18248.1"/>
    </source>
</evidence>
<protein>
    <submittedName>
        <fullName evidence="2">Uncharacterized protein</fullName>
    </submittedName>
</protein>
<organism evidence="3">
    <name type="scientific">Chaetomium thermophilum (strain DSM 1495 / CBS 144.50 / IMI 039719)</name>
    <name type="common">Thermochaetoides thermophila</name>
    <dbReference type="NCBI Taxonomy" id="759272"/>
    <lineage>
        <taxon>Eukaryota</taxon>
        <taxon>Fungi</taxon>
        <taxon>Dikarya</taxon>
        <taxon>Ascomycota</taxon>
        <taxon>Pezizomycotina</taxon>
        <taxon>Sordariomycetes</taxon>
        <taxon>Sordariomycetidae</taxon>
        <taxon>Sordariales</taxon>
        <taxon>Chaetomiaceae</taxon>
        <taxon>Thermochaetoides</taxon>
    </lineage>
</organism>
<dbReference type="EMBL" id="GL988046">
    <property type="protein sequence ID" value="EGS18248.1"/>
    <property type="molecule type" value="Genomic_DNA"/>
</dbReference>
<keyword evidence="1" id="KW-0472">Membrane</keyword>
<proteinExistence type="predicted"/>
<feature type="transmembrane region" description="Helical" evidence="1">
    <location>
        <begin position="72"/>
        <end position="90"/>
    </location>
</feature>
<dbReference type="KEGG" id="cthr:CTHT_0062700"/>
<reference evidence="2 3" key="1">
    <citation type="journal article" date="2011" name="Cell">
        <title>Insight into structure and assembly of the nuclear pore complex by utilizing the genome of a eukaryotic thermophile.</title>
        <authorList>
            <person name="Amlacher S."/>
            <person name="Sarges P."/>
            <person name="Flemming D."/>
            <person name="van Noort V."/>
            <person name="Kunze R."/>
            <person name="Devos D.P."/>
            <person name="Arumugam M."/>
            <person name="Bork P."/>
            <person name="Hurt E."/>
        </authorList>
    </citation>
    <scope>NUCLEOTIDE SEQUENCE [LARGE SCALE GENOMIC DNA]</scope>
    <source>
        <strain evidence="3">DSM 1495 / CBS 144.50 / IMI 039719</strain>
    </source>
</reference>
<dbReference type="HOGENOM" id="CLU_164903_0_0_1"/>
<name>G0SE71_CHATD</name>
<dbReference type="AlphaFoldDB" id="G0SE71"/>
<dbReference type="Proteomes" id="UP000008066">
    <property type="component" value="Unassembled WGS sequence"/>
</dbReference>
<gene>
    <name evidence="2" type="ORF">CTHT_0062700</name>
</gene>
<keyword evidence="1" id="KW-1133">Transmembrane helix</keyword>
<dbReference type="RefSeq" id="XP_006696579.1">
    <property type="nucleotide sequence ID" value="XM_006696516.1"/>
</dbReference>
<accession>G0SE71</accession>
<evidence type="ECO:0000313" key="3">
    <source>
        <dbReference type="Proteomes" id="UP000008066"/>
    </source>
</evidence>
<evidence type="ECO:0000256" key="1">
    <source>
        <dbReference type="SAM" id="Phobius"/>
    </source>
</evidence>
<dbReference type="OMA" id="PYERIPT"/>
<keyword evidence="3" id="KW-1185">Reference proteome</keyword>
<dbReference type="OrthoDB" id="4829316at2759"/>
<dbReference type="GeneID" id="18260308"/>
<keyword evidence="1" id="KW-0812">Transmembrane</keyword>